<sequence>MESDSDYTLVQSRHLKRKLRRTGYAYCKEPVSLFSAPKEEARREAWRKAILRSDRVFRSTDHVCEKHFDSCYVSKTWSAEHGGVVLASTTRRAVQSSDAVPTIFPNRTKYLSKSVKRRKRPASRKPKDTSAKKMLSEGEACQTTTREAHMETDSMPSIVSDYDTENAGSLRPGPSCSGSHGENKGRDLDASVRDAEEAVCSRNDSACDDFECLFRNPSLVRLPSMYWSWSRVDLGEHRILVFHNMQAKSTAPDQPVDLYVKKCMELDNNFNLKGVMMGKIISLEELRTARQLSTLKDLQDALQTLNDLNVCAGGPDKKMSTKDSFRRHGILVFDEIHVRKDMAVQSKTTTYSGFANYGEEGPPSGELADHGLVFMFRSFGDKHLQPIAVFASKGPTRGTVLAQLIMKAIVHLEDAGVYVDAIVCDGAATNRRVWKEFNISGNLQDTHYAFVHPLDDNRKVFVFSDAPHLIKCVRNRLLAQKALKLSGEQILWTHYDKLYVADTNDPGCLRICPKLSFSHLNPTTTEKMRVKLATQLFSRSVADGLEYYSKRGILGLENVKGTVKFTLMFNDLFDALNRSFPAEGIKAGSRDIEILHAFLRWLDTWEREVYSGKIQKNAFLTESTSEGLRVTVQSTLALTTYLLEECEFKYVLTSKFNQDVLERFFGTIRQPSKTSKVWKL</sequence>
<evidence type="ECO:0000313" key="2">
    <source>
        <dbReference type="Proteomes" id="UP000821865"/>
    </source>
</evidence>
<gene>
    <name evidence="1" type="ORF">HPB49_008287</name>
</gene>
<dbReference type="EMBL" id="CM023470">
    <property type="protein sequence ID" value="KAH7979125.1"/>
    <property type="molecule type" value="Genomic_DNA"/>
</dbReference>
<keyword evidence="2" id="KW-1185">Reference proteome</keyword>
<proteinExistence type="predicted"/>
<name>A0ACB8DX94_DERSI</name>
<dbReference type="Proteomes" id="UP000821865">
    <property type="component" value="Chromosome 1"/>
</dbReference>
<evidence type="ECO:0000313" key="1">
    <source>
        <dbReference type="EMBL" id="KAH7979125.1"/>
    </source>
</evidence>
<protein>
    <submittedName>
        <fullName evidence="1">Uncharacterized protein</fullName>
    </submittedName>
</protein>
<reference evidence="1" key="1">
    <citation type="submission" date="2020-05" db="EMBL/GenBank/DDBJ databases">
        <title>Large-scale comparative analyses of tick genomes elucidate their genetic diversity and vector capacities.</title>
        <authorList>
            <person name="Jia N."/>
            <person name="Wang J."/>
            <person name="Shi W."/>
            <person name="Du L."/>
            <person name="Sun Y."/>
            <person name="Zhan W."/>
            <person name="Jiang J."/>
            <person name="Wang Q."/>
            <person name="Zhang B."/>
            <person name="Ji P."/>
            <person name="Sakyi L.B."/>
            <person name="Cui X."/>
            <person name="Yuan T."/>
            <person name="Jiang B."/>
            <person name="Yang W."/>
            <person name="Lam T.T.-Y."/>
            <person name="Chang Q."/>
            <person name="Ding S."/>
            <person name="Wang X."/>
            <person name="Zhu J."/>
            <person name="Ruan X."/>
            <person name="Zhao L."/>
            <person name="Wei J."/>
            <person name="Que T."/>
            <person name="Du C."/>
            <person name="Cheng J."/>
            <person name="Dai P."/>
            <person name="Han X."/>
            <person name="Huang E."/>
            <person name="Gao Y."/>
            <person name="Liu J."/>
            <person name="Shao H."/>
            <person name="Ye R."/>
            <person name="Li L."/>
            <person name="Wei W."/>
            <person name="Wang X."/>
            <person name="Wang C."/>
            <person name="Yang T."/>
            <person name="Huo Q."/>
            <person name="Li W."/>
            <person name="Guo W."/>
            <person name="Chen H."/>
            <person name="Zhou L."/>
            <person name="Ni X."/>
            <person name="Tian J."/>
            <person name="Zhou Y."/>
            <person name="Sheng Y."/>
            <person name="Liu T."/>
            <person name="Pan Y."/>
            <person name="Xia L."/>
            <person name="Li J."/>
            <person name="Zhao F."/>
            <person name="Cao W."/>
        </authorList>
    </citation>
    <scope>NUCLEOTIDE SEQUENCE</scope>
    <source>
        <strain evidence="1">Dsil-2018</strain>
    </source>
</reference>
<organism evidence="1 2">
    <name type="scientific">Dermacentor silvarum</name>
    <name type="common">Tick</name>
    <dbReference type="NCBI Taxonomy" id="543639"/>
    <lineage>
        <taxon>Eukaryota</taxon>
        <taxon>Metazoa</taxon>
        <taxon>Ecdysozoa</taxon>
        <taxon>Arthropoda</taxon>
        <taxon>Chelicerata</taxon>
        <taxon>Arachnida</taxon>
        <taxon>Acari</taxon>
        <taxon>Parasitiformes</taxon>
        <taxon>Ixodida</taxon>
        <taxon>Ixodoidea</taxon>
        <taxon>Ixodidae</taxon>
        <taxon>Rhipicephalinae</taxon>
        <taxon>Dermacentor</taxon>
    </lineage>
</organism>
<accession>A0ACB8DX94</accession>
<comment type="caution">
    <text evidence="1">The sequence shown here is derived from an EMBL/GenBank/DDBJ whole genome shotgun (WGS) entry which is preliminary data.</text>
</comment>